<evidence type="ECO:0008006" key="5">
    <source>
        <dbReference type="Google" id="ProtNLM"/>
    </source>
</evidence>
<keyword evidence="4" id="KW-1185">Reference proteome</keyword>
<feature type="compositionally biased region" description="Basic and acidic residues" evidence="1">
    <location>
        <begin position="167"/>
        <end position="184"/>
    </location>
</feature>
<sequence length="184" mass="18392">MSITSSSQAFRRVALAGATVALSTAVAACGAGFGAQTLQPYQPSEGTNADSGSIGVRNMLVLASEEGKGELHGAIVNSGRADDTLSAIAIAPAEDGTDGAGTGGGGETAVKIENFKPADLKAGTSFTLPPKQGLPVTVTGAKPGQMIRVTLTFGQAGPITTSIPVLTEDHYSPSPRNDGEEAHG</sequence>
<reference evidence="4" key="1">
    <citation type="journal article" date="2019" name="Int. J. Syst. Evol. Microbiol.">
        <title>The Global Catalogue of Microorganisms (GCM) 10K type strain sequencing project: providing services to taxonomists for standard genome sequencing and annotation.</title>
        <authorList>
            <consortium name="The Broad Institute Genomics Platform"/>
            <consortium name="The Broad Institute Genome Sequencing Center for Infectious Disease"/>
            <person name="Wu L."/>
            <person name="Ma J."/>
        </authorList>
    </citation>
    <scope>NUCLEOTIDE SEQUENCE [LARGE SCALE GENOMIC DNA]</scope>
    <source>
        <strain evidence="4">JCM 14969</strain>
    </source>
</reference>
<comment type="caution">
    <text evidence="3">The sequence shown here is derived from an EMBL/GenBank/DDBJ whole genome shotgun (WGS) entry which is preliminary data.</text>
</comment>
<keyword evidence="2" id="KW-0732">Signal</keyword>
<dbReference type="RefSeq" id="WP_344218946.1">
    <property type="nucleotide sequence ID" value="NZ_BAAAOS010000041.1"/>
</dbReference>
<dbReference type="SUPFAM" id="SSF110087">
    <property type="entry name" value="DR1885-like metal-binding protein"/>
    <property type="match status" value="1"/>
</dbReference>
<evidence type="ECO:0000313" key="3">
    <source>
        <dbReference type="EMBL" id="GAA1594323.1"/>
    </source>
</evidence>
<dbReference type="InterPro" id="IPR036182">
    <property type="entry name" value="PCuAC_sf"/>
</dbReference>
<accession>A0ABP4Q124</accession>
<evidence type="ECO:0000256" key="2">
    <source>
        <dbReference type="SAM" id="SignalP"/>
    </source>
</evidence>
<proteinExistence type="predicted"/>
<gene>
    <name evidence="3" type="ORF">GCM10009789_55470</name>
</gene>
<dbReference type="Proteomes" id="UP001500393">
    <property type="component" value="Unassembled WGS sequence"/>
</dbReference>
<dbReference type="Gene3D" id="2.60.40.1890">
    <property type="entry name" value="PCu(A)C copper chaperone"/>
    <property type="match status" value="1"/>
</dbReference>
<feature type="signal peptide" evidence="2">
    <location>
        <begin position="1"/>
        <end position="27"/>
    </location>
</feature>
<evidence type="ECO:0000313" key="4">
    <source>
        <dbReference type="Proteomes" id="UP001500393"/>
    </source>
</evidence>
<feature type="region of interest" description="Disordered" evidence="1">
    <location>
        <begin position="165"/>
        <end position="184"/>
    </location>
</feature>
<organism evidence="3 4">
    <name type="scientific">Kribbella sancticallisti</name>
    <dbReference type="NCBI Taxonomy" id="460087"/>
    <lineage>
        <taxon>Bacteria</taxon>
        <taxon>Bacillati</taxon>
        <taxon>Actinomycetota</taxon>
        <taxon>Actinomycetes</taxon>
        <taxon>Propionibacteriales</taxon>
        <taxon>Kribbellaceae</taxon>
        <taxon>Kribbella</taxon>
    </lineage>
</organism>
<dbReference type="EMBL" id="BAAAOS010000041">
    <property type="protein sequence ID" value="GAA1594323.1"/>
    <property type="molecule type" value="Genomic_DNA"/>
</dbReference>
<name>A0ABP4Q124_9ACTN</name>
<evidence type="ECO:0000256" key="1">
    <source>
        <dbReference type="SAM" id="MobiDB-lite"/>
    </source>
</evidence>
<feature type="chain" id="PRO_5045116599" description="Copper(I)-binding protein" evidence="2">
    <location>
        <begin position="28"/>
        <end position="184"/>
    </location>
</feature>
<protein>
    <recommendedName>
        <fullName evidence="5">Copper(I)-binding protein</fullName>
    </recommendedName>
</protein>